<evidence type="ECO:0000259" key="1">
    <source>
        <dbReference type="Pfam" id="PF11716"/>
    </source>
</evidence>
<dbReference type="InterPro" id="IPR017517">
    <property type="entry name" value="Maleyloyr_isom"/>
</dbReference>
<evidence type="ECO:0000313" key="2">
    <source>
        <dbReference type="EMBL" id="KAA9155995.1"/>
    </source>
</evidence>
<name>A0A5N0UXR4_9PSEU</name>
<dbReference type="GO" id="GO:0046872">
    <property type="term" value="F:metal ion binding"/>
    <property type="evidence" value="ECO:0007669"/>
    <property type="project" value="InterPro"/>
</dbReference>
<protein>
    <submittedName>
        <fullName evidence="2">Maleylpyruvate isomerase family mycothiol-dependent enzyme</fullName>
    </submittedName>
</protein>
<dbReference type="SUPFAM" id="SSF109854">
    <property type="entry name" value="DinB/YfiT-like putative metalloenzymes"/>
    <property type="match status" value="1"/>
</dbReference>
<organism evidence="2 3">
    <name type="scientific">Amycolatopsis acidicola</name>
    <dbReference type="NCBI Taxonomy" id="2596893"/>
    <lineage>
        <taxon>Bacteria</taxon>
        <taxon>Bacillati</taxon>
        <taxon>Actinomycetota</taxon>
        <taxon>Actinomycetes</taxon>
        <taxon>Pseudonocardiales</taxon>
        <taxon>Pseudonocardiaceae</taxon>
        <taxon>Amycolatopsis</taxon>
    </lineage>
</organism>
<dbReference type="InterPro" id="IPR034660">
    <property type="entry name" value="DinB/YfiT-like"/>
</dbReference>
<feature type="domain" description="Mycothiol-dependent maleylpyruvate isomerase metal-binding" evidence="1">
    <location>
        <begin position="26"/>
        <end position="171"/>
    </location>
</feature>
<dbReference type="RefSeq" id="WP_144749112.1">
    <property type="nucleotide sequence ID" value="NZ_VMNW02000052.1"/>
</dbReference>
<dbReference type="AlphaFoldDB" id="A0A5N0UXR4"/>
<accession>A0A5N0UXR4</accession>
<reference evidence="2" key="1">
    <citation type="submission" date="2019-09" db="EMBL/GenBank/DDBJ databases">
        <authorList>
            <person name="Teo W.F.A."/>
            <person name="Duangmal K."/>
        </authorList>
    </citation>
    <scope>NUCLEOTIDE SEQUENCE [LARGE SCALE GENOMIC DNA]</scope>
    <source>
        <strain evidence="2">K81G1</strain>
    </source>
</reference>
<dbReference type="NCBIfam" id="TIGR03083">
    <property type="entry name" value="maleylpyruvate isomerase family mycothiol-dependent enzyme"/>
    <property type="match status" value="1"/>
</dbReference>
<dbReference type="OrthoDB" id="154293at2"/>
<dbReference type="Gene3D" id="1.20.120.450">
    <property type="entry name" value="dinb family like domain"/>
    <property type="match status" value="1"/>
</dbReference>
<sequence>MHQVRAEQAIDIPRPSPGEAAAEGLAEVAALNALLASLSPDEWRLPTASAGWTVRDTVAHLVGQHVESARPWTIPGKLRQARRRFPGRTALDAHNALQLSEYGRRSPEELRGLLARFGPKAVRARRRSPGLIRRRSFARFFPEEQLPDLTFAYLFDVLSTRDTWLHRLEIARATRRPFVTGDHDGGVVAQVVRDLAQAWSGPPVTLVLNGRGWALGGPEPVAVVRAEVPDFLWHLSGREGSPPPAIDGDLTAADAVLAARVEF</sequence>
<dbReference type="Pfam" id="PF11716">
    <property type="entry name" value="MDMPI_N"/>
    <property type="match status" value="1"/>
</dbReference>
<keyword evidence="2" id="KW-0413">Isomerase</keyword>
<proteinExistence type="predicted"/>
<keyword evidence="3" id="KW-1185">Reference proteome</keyword>
<evidence type="ECO:0000313" key="3">
    <source>
        <dbReference type="Proteomes" id="UP000319769"/>
    </source>
</evidence>
<dbReference type="InterPro" id="IPR024344">
    <property type="entry name" value="MDMPI_metal-binding"/>
</dbReference>
<dbReference type="Proteomes" id="UP000319769">
    <property type="component" value="Unassembled WGS sequence"/>
</dbReference>
<gene>
    <name evidence="2" type="ORF">FPZ12_028365</name>
</gene>
<comment type="caution">
    <text evidence="2">The sequence shown here is derived from an EMBL/GenBank/DDBJ whole genome shotgun (WGS) entry which is preliminary data.</text>
</comment>
<dbReference type="EMBL" id="VMNW02000052">
    <property type="protein sequence ID" value="KAA9155995.1"/>
    <property type="molecule type" value="Genomic_DNA"/>
</dbReference>
<dbReference type="GO" id="GO:0016853">
    <property type="term" value="F:isomerase activity"/>
    <property type="evidence" value="ECO:0007669"/>
    <property type="project" value="UniProtKB-KW"/>
</dbReference>